<comment type="caution">
    <text evidence="4">The sequence shown here is derived from an EMBL/GenBank/DDBJ whole genome shotgun (WGS) entry which is preliminary data.</text>
</comment>
<keyword evidence="5" id="KW-1185">Reference proteome</keyword>
<dbReference type="InterPro" id="IPR029261">
    <property type="entry name" value="Transposase_Znf"/>
</dbReference>
<evidence type="ECO:0000259" key="2">
    <source>
        <dbReference type="Pfam" id="PF01844"/>
    </source>
</evidence>
<proteinExistence type="predicted"/>
<dbReference type="InterPro" id="IPR002711">
    <property type="entry name" value="HNH"/>
</dbReference>
<dbReference type="RefSeq" id="WP_066772966.1">
    <property type="nucleotide sequence ID" value="NZ_BMIP01000001.1"/>
</dbReference>
<dbReference type="NCBIfam" id="NF033550">
    <property type="entry name" value="transpos_ISL3"/>
    <property type="match status" value="1"/>
</dbReference>
<protein>
    <submittedName>
        <fullName evidence="4">ISL3 family transposase</fullName>
    </submittedName>
</protein>
<dbReference type="OrthoDB" id="46712at2"/>
<dbReference type="GO" id="GO:0003676">
    <property type="term" value="F:nucleic acid binding"/>
    <property type="evidence" value="ECO:0007669"/>
    <property type="project" value="InterPro"/>
</dbReference>
<dbReference type="InterPro" id="IPR003615">
    <property type="entry name" value="HNH_nuc"/>
</dbReference>
<dbReference type="AlphaFoldDB" id="A0A917DQ78"/>
<reference evidence="4" key="2">
    <citation type="submission" date="2020-09" db="EMBL/GenBank/DDBJ databases">
        <authorList>
            <person name="Sun Q."/>
            <person name="Zhou Y."/>
        </authorList>
    </citation>
    <scope>NUCLEOTIDE SEQUENCE</scope>
    <source>
        <strain evidence="4">CGMCC 1.15360</strain>
    </source>
</reference>
<feature type="domain" description="Transposase IS204/IS1001/IS1096/IS1165 DDE" evidence="1">
    <location>
        <begin position="150"/>
        <end position="382"/>
    </location>
</feature>
<dbReference type="PANTHER" id="PTHR33498">
    <property type="entry name" value="TRANSPOSASE FOR INSERTION SEQUENCE ELEMENT IS1557"/>
    <property type="match status" value="1"/>
</dbReference>
<dbReference type="Pfam" id="PF14690">
    <property type="entry name" value="Zn_ribbon_ISL3"/>
    <property type="match status" value="1"/>
</dbReference>
<name>A0A917DQ78_9SPHN</name>
<organism evidence="4 5">
    <name type="scientific">Croceicoccus mobilis</name>
    <dbReference type="NCBI Taxonomy" id="1703339"/>
    <lineage>
        <taxon>Bacteria</taxon>
        <taxon>Pseudomonadati</taxon>
        <taxon>Pseudomonadota</taxon>
        <taxon>Alphaproteobacteria</taxon>
        <taxon>Sphingomonadales</taxon>
        <taxon>Erythrobacteraceae</taxon>
        <taxon>Croceicoccus</taxon>
    </lineage>
</organism>
<dbReference type="InterPro" id="IPR002560">
    <property type="entry name" value="Transposase_DDE"/>
</dbReference>
<dbReference type="CDD" id="cd00085">
    <property type="entry name" value="HNHc"/>
    <property type="match status" value="1"/>
</dbReference>
<dbReference type="Proteomes" id="UP000612349">
    <property type="component" value="Unassembled WGS sequence"/>
</dbReference>
<accession>A0A917DQ78</accession>
<dbReference type="GO" id="GO:0004519">
    <property type="term" value="F:endonuclease activity"/>
    <property type="evidence" value="ECO:0007669"/>
    <property type="project" value="InterPro"/>
</dbReference>
<evidence type="ECO:0000313" key="5">
    <source>
        <dbReference type="Proteomes" id="UP000612349"/>
    </source>
</evidence>
<reference evidence="4" key="1">
    <citation type="journal article" date="2014" name="Int. J. Syst. Evol. Microbiol.">
        <title>Complete genome sequence of Corynebacterium casei LMG S-19264T (=DSM 44701T), isolated from a smear-ripened cheese.</title>
        <authorList>
            <consortium name="US DOE Joint Genome Institute (JGI-PGF)"/>
            <person name="Walter F."/>
            <person name="Albersmeier A."/>
            <person name="Kalinowski J."/>
            <person name="Ruckert C."/>
        </authorList>
    </citation>
    <scope>NUCLEOTIDE SEQUENCE</scope>
    <source>
        <strain evidence="4">CGMCC 1.15360</strain>
    </source>
</reference>
<dbReference type="PANTHER" id="PTHR33498:SF1">
    <property type="entry name" value="TRANSPOSASE FOR INSERTION SEQUENCE ELEMENT IS1557"/>
    <property type="match status" value="1"/>
</dbReference>
<evidence type="ECO:0000259" key="3">
    <source>
        <dbReference type="Pfam" id="PF14690"/>
    </source>
</evidence>
<dbReference type="InterPro" id="IPR047951">
    <property type="entry name" value="Transpos_ISL3"/>
</dbReference>
<evidence type="ECO:0000259" key="1">
    <source>
        <dbReference type="Pfam" id="PF01610"/>
    </source>
</evidence>
<dbReference type="Pfam" id="PF01610">
    <property type="entry name" value="DDE_Tnp_ISL3"/>
    <property type="match status" value="1"/>
</dbReference>
<evidence type="ECO:0000313" key="4">
    <source>
        <dbReference type="EMBL" id="GGD58642.1"/>
    </source>
</evidence>
<feature type="domain" description="HNH" evidence="2">
    <location>
        <begin position="407"/>
        <end position="445"/>
    </location>
</feature>
<dbReference type="GO" id="GO:0008270">
    <property type="term" value="F:zinc ion binding"/>
    <property type="evidence" value="ECO:0007669"/>
    <property type="project" value="InterPro"/>
</dbReference>
<sequence>MSNHFYPEWTVAEVREIGDTYEVDASYDVDPEACLKCGVVGQLYKHGTKTIRYVDAPVHGRQTFVNCKRARYRCRDCGGTFMQPLPDMDDDRRMTVRCREYIEKQCLLKPNTHVAEDVGINEKVVRQIGQADADRRFEEHAEGITCPRVLGIDELFLGGEMRAIFVNVETSWPIELLPSRGNVAVTNFLCNLPGRHDCEIVTTDMWKPYKVAVQYAMPQAVLIVDKWHVMRMANEVMDTARKRFQGLLTDADRKSLKNRKSMFLRRPFQLSPKEQLDLDGWLKNTPELRGAYETKEAFMAIWQHRKRELAKAALDEWRASIPGHLKALFRPVVTATTNWETEILNYFDHGRFTNAATEARNRVIKMTNRLGAGYSFKMIRARALFGKRPGRLKAEAEAARKDRMIECMSCKALFDPGVVVHHIKPVAAGVEDNLIRLCPDCHRFHTEEWFNHGSRSTRKSE</sequence>
<feature type="domain" description="Transposase IS204/IS1001/IS1096/IS1165 zinc-finger" evidence="3">
    <location>
        <begin position="31"/>
        <end position="77"/>
    </location>
</feature>
<dbReference type="Pfam" id="PF01844">
    <property type="entry name" value="HNH"/>
    <property type="match status" value="1"/>
</dbReference>
<dbReference type="EMBL" id="BMIP01000001">
    <property type="protein sequence ID" value="GGD58642.1"/>
    <property type="molecule type" value="Genomic_DNA"/>
</dbReference>
<gene>
    <name evidence="4" type="ORF">GCM10010990_04910</name>
</gene>